<accession>A0A4Y2D3H1</accession>
<evidence type="ECO:0000313" key="2">
    <source>
        <dbReference type="EMBL" id="GBM11280.1"/>
    </source>
</evidence>
<feature type="transmembrane region" description="Helical" evidence="1">
    <location>
        <begin position="29"/>
        <end position="48"/>
    </location>
</feature>
<organism evidence="2 3">
    <name type="scientific">Araneus ventricosus</name>
    <name type="common">Orbweaver spider</name>
    <name type="synonym">Epeira ventricosa</name>
    <dbReference type="NCBI Taxonomy" id="182803"/>
    <lineage>
        <taxon>Eukaryota</taxon>
        <taxon>Metazoa</taxon>
        <taxon>Ecdysozoa</taxon>
        <taxon>Arthropoda</taxon>
        <taxon>Chelicerata</taxon>
        <taxon>Arachnida</taxon>
        <taxon>Araneae</taxon>
        <taxon>Araneomorphae</taxon>
        <taxon>Entelegynae</taxon>
        <taxon>Araneoidea</taxon>
        <taxon>Araneidae</taxon>
        <taxon>Araneus</taxon>
    </lineage>
</organism>
<protein>
    <submittedName>
        <fullName evidence="2">Uncharacterized protein</fullName>
    </submittedName>
</protein>
<comment type="caution">
    <text evidence="2">The sequence shown here is derived from an EMBL/GenBank/DDBJ whole genome shotgun (WGS) entry which is preliminary data.</text>
</comment>
<dbReference type="AlphaFoldDB" id="A0A4Y2D3H1"/>
<keyword evidence="1" id="KW-0472">Membrane</keyword>
<gene>
    <name evidence="2" type="ORF">AVEN_244650_1</name>
</gene>
<keyword evidence="1" id="KW-0812">Transmembrane</keyword>
<sequence>MRESSERPFMEKTAAVRIVQISLKNFHPLSLSVIVFIPAVHTFLVRMARPDGFGEKGFVLRIRPLSSVIVVFEDREVNFPYHEIGARAFPYFQVILFQWSWESEG</sequence>
<evidence type="ECO:0000256" key="1">
    <source>
        <dbReference type="SAM" id="Phobius"/>
    </source>
</evidence>
<name>A0A4Y2D3H1_ARAVE</name>
<evidence type="ECO:0000313" key="3">
    <source>
        <dbReference type="Proteomes" id="UP000499080"/>
    </source>
</evidence>
<reference evidence="2 3" key="1">
    <citation type="journal article" date="2019" name="Sci. Rep.">
        <title>Orb-weaving spider Araneus ventricosus genome elucidates the spidroin gene catalogue.</title>
        <authorList>
            <person name="Kono N."/>
            <person name="Nakamura H."/>
            <person name="Ohtoshi R."/>
            <person name="Moran D.A.P."/>
            <person name="Shinohara A."/>
            <person name="Yoshida Y."/>
            <person name="Fujiwara M."/>
            <person name="Mori M."/>
            <person name="Tomita M."/>
            <person name="Arakawa K."/>
        </authorList>
    </citation>
    <scope>NUCLEOTIDE SEQUENCE [LARGE SCALE GENOMIC DNA]</scope>
</reference>
<dbReference type="Proteomes" id="UP000499080">
    <property type="component" value="Unassembled WGS sequence"/>
</dbReference>
<keyword evidence="1" id="KW-1133">Transmembrane helix</keyword>
<dbReference type="EMBL" id="BGPR01165406">
    <property type="protein sequence ID" value="GBM11280.1"/>
    <property type="molecule type" value="Genomic_DNA"/>
</dbReference>
<proteinExistence type="predicted"/>
<keyword evidence="3" id="KW-1185">Reference proteome</keyword>